<keyword evidence="7 9" id="KW-1133">Transmembrane helix</keyword>
<feature type="transmembrane region" description="Helical" evidence="9">
    <location>
        <begin position="324"/>
        <end position="347"/>
    </location>
</feature>
<dbReference type="GO" id="GO:0015820">
    <property type="term" value="P:L-leucine transport"/>
    <property type="evidence" value="ECO:0007669"/>
    <property type="project" value="TreeGrafter"/>
</dbReference>
<organism evidence="10 11">
    <name type="scientific">Megamonas hypermegale</name>
    <dbReference type="NCBI Taxonomy" id="158847"/>
    <lineage>
        <taxon>Bacteria</taxon>
        <taxon>Bacillati</taxon>
        <taxon>Bacillota</taxon>
        <taxon>Negativicutes</taxon>
        <taxon>Selenomonadales</taxon>
        <taxon>Selenomonadaceae</taxon>
        <taxon>Megamonas</taxon>
    </lineage>
</organism>
<keyword evidence="5 9" id="KW-0812">Transmembrane</keyword>
<comment type="subcellular location">
    <subcellularLocation>
        <location evidence="1 9">Cell membrane</location>
        <topology evidence="1 9">Multi-pass membrane protein</topology>
    </subcellularLocation>
</comment>
<comment type="similarity">
    <text evidence="2 9">Belongs to the branched chain amino acid transporter family.</text>
</comment>
<reference evidence="10 11" key="1">
    <citation type="submission" date="2017-06" db="EMBL/GenBank/DDBJ databases">
        <authorList>
            <consortium name="Pathogen Informatics"/>
        </authorList>
    </citation>
    <scope>NUCLEOTIDE SEQUENCE [LARGE SCALE GENOMIC DNA]</scope>
    <source>
        <strain evidence="10 11">NCTC10570</strain>
    </source>
</reference>
<evidence type="ECO:0000256" key="6">
    <source>
        <dbReference type="ARBA" id="ARBA00022970"/>
    </source>
</evidence>
<dbReference type="RefSeq" id="WP_027890245.1">
    <property type="nucleotide sequence ID" value="NZ_LT906446.1"/>
</dbReference>
<keyword evidence="3 9" id="KW-0813">Transport</keyword>
<evidence type="ECO:0000256" key="9">
    <source>
        <dbReference type="RuleBase" id="RU362122"/>
    </source>
</evidence>
<keyword evidence="8 9" id="KW-0472">Membrane</keyword>
<evidence type="ECO:0000313" key="11">
    <source>
        <dbReference type="Proteomes" id="UP000215383"/>
    </source>
</evidence>
<dbReference type="InterPro" id="IPR004685">
    <property type="entry name" value="Brnchd-chn_aa_trnsp_Livcs"/>
</dbReference>
<feature type="transmembrane region" description="Helical" evidence="9">
    <location>
        <begin position="353"/>
        <end position="371"/>
    </location>
</feature>
<feature type="transmembrane region" description="Helical" evidence="9">
    <location>
        <begin position="234"/>
        <end position="254"/>
    </location>
</feature>
<proteinExistence type="inferred from homology"/>
<dbReference type="EMBL" id="LT906446">
    <property type="protein sequence ID" value="SNV02186.1"/>
    <property type="molecule type" value="Genomic_DNA"/>
</dbReference>
<evidence type="ECO:0000256" key="3">
    <source>
        <dbReference type="ARBA" id="ARBA00022448"/>
    </source>
</evidence>
<feature type="transmembrane region" description="Helical" evidence="9">
    <location>
        <begin position="41"/>
        <end position="61"/>
    </location>
</feature>
<dbReference type="NCBIfam" id="TIGR00796">
    <property type="entry name" value="livcs"/>
    <property type="match status" value="1"/>
</dbReference>
<name>A0A239TX16_9FIRM</name>
<dbReference type="GO" id="GO:0015818">
    <property type="term" value="P:isoleucine transport"/>
    <property type="evidence" value="ECO:0007669"/>
    <property type="project" value="TreeGrafter"/>
</dbReference>
<evidence type="ECO:0000313" key="10">
    <source>
        <dbReference type="EMBL" id="SNV02186.1"/>
    </source>
</evidence>
<dbReference type="eggNOG" id="COG1114">
    <property type="taxonomic scope" value="Bacteria"/>
</dbReference>
<dbReference type="AlphaFoldDB" id="A0A239TX16"/>
<feature type="transmembrane region" description="Helical" evidence="9">
    <location>
        <begin position="7"/>
        <end position="29"/>
    </location>
</feature>
<dbReference type="Pfam" id="PF05525">
    <property type="entry name" value="Branch_AA_trans"/>
    <property type="match status" value="1"/>
</dbReference>
<evidence type="ECO:0000256" key="7">
    <source>
        <dbReference type="ARBA" id="ARBA00022989"/>
    </source>
</evidence>
<sequence length="447" mass="47845">MKQTLSLSQYILVGSMLFGMFFGAGNLIFPVHLGQEAGSNILAANIGFMLTAIGLPFLGIIAMGVSRSNGLFDLASRINTTYAHFITIALYLSIGPAFALPRTAAVSFEIGFASHIDSSMQTIYLAVFTIIFFLLALFFALKPGKIIIWIGKFLNPLFLVFLAILIVTAFINPMGSPADMAAQGAYQNEALTKGIIEGYNTMDALASLAFGIIVIHTLYDLGLKHPKDIALGTLKAGIVVLILMGIIYSALSYIGATSLGQLPLSANGGIALADISTYYFGSFGHILLASTVTVACLKTAIGLITACSTTFSELYPNTLSYKSYVYLITLVSFLISNVGLTSIIYLAIPILMLLYPLAITLILLAFIDAICGYHRYIYVCTTILTLIAAIGDMLNALPFGLNKASAISSIIEIYHNTLPFFDIGMGWILPAIIGLVIGTVITVLTKK</sequence>
<dbReference type="PANTHER" id="PTHR30588">
    <property type="entry name" value="BRANCHED-CHAIN AMINO ACID TRANSPORT SYSTEM 2 CARRIER PROTEIN"/>
    <property type="match status" value="1"/>
</dbReference>
<comment type="function">
    <text evidence="9">Component of the transport system for branched-chain amino acids.</text>
</comment>
<dbReference type="GO" id="GO:0015188">
    <property type="term" value="F:L-isoleucine transmembrane transporter activity"/>
    <property type="evidence" value="ECO:0007669"/>
    <property type="project" value="TreeGrafter"/>
</dbReference>
<evidence type="ECO:0000256" key="2">
    <source>
        <dbReference type="ARBA" id="ARBA00008540"/>
    </source>
</evidence>
<keyword evidence="4" id="KW-1003">Cell membrane</keyword>
<evidence type="ECO:0000256" key="8">
    <source>
        <dbReference type="ARBA" id="ARBA00023136"/>
    </source>
</evidence>
<protein>
    <recommendedName>
        <fullName evidence="9">Branched-chain amino acid transport system carrier protein</fullName>
    </recommendedName>
</protein>
<evidence type="ECO:0000256" key="5">
    <source>
        <dbReference type="ARBA" id="ARBA00022692"/>
    </source>
</evidence>
<feature type="transmembrane region" description="Helical" evidence="9">
    <location>
        <begin position="424"/>
        <end position="444"/>
    </location>
</feature>
<keyword evidence="6 9" id="KW-0029">Amino-acid transport</keyword>
<feature type="transmembrane region" description="Helical" evidence="9">
    <location>
        <begin position="286"/>
        <end position="312"/>
    </location>
</feature>
<dbReference type="GO" id="GO:0005886">
    <property type="term" value="C:plasma membrane"/>
    <property type="evidence" value="ECO:0007669"/>
    <property type="project" value="UniProtKB-SubCell"/>
</dbReference>
<dbReference type="GO" id="GO:0015190">
    <property type="term" value="F:L-leucine transmembrane transporter activity"/>
    <property type="evidence" value="ECO:0007669"/>
    <property type="project" value="TreeGrafter"/>
</dbReference>
<feature type="transmembrane region" description="Helical" evidence="9">
    <location>
        <begin position="153"/>
        <end position="171"/>
    </location>
</feature>
<evidence type="ECO:0000256" key="1">
    <source>
        <dbReference type="ARBA" id="ARBA00004651"/>
    </source>
</evidence>
<feature type="transmembrane region" description="Helical" evidence="9">
    <location>
        <begin position="204"/>
        <end position="222"/>
    </location>
</feature>
<dbReference type="OrthoDB" id="9783920at2"/>
<feature type="transmembrane region" description="Helical" evidence="9">
    <location>
        <begin position="82"/>
        <end position="101"/>
    </location>
</feature>
<dbReference type="PANTHER" id="PTHR30588:SF0">
    <property type="entry name" value="BRANCHED-CHAIN AMINO ACID PERMEASE BRNQ"/>
    <property type="match status" value="1"/>
</dbReference>
<dbReference type="GO" id="GO:0005304">
    <property type="term" value="F:L-valine transmembrane transporter activity"/>
    <property type="evidence" value="ECO:0007669"/>
    <property type="project" value="TreeGrafter"/>
</dbReference>
<feature type="transmembrane region" description="Helical" evidence="9">
    <location>
        <begin position="121"/>
        <end position="141"/>
    </location>
</feature>
<accession>A0A239TX16</accession>
<dbReference type="GeneID" id="78507548"/>
<dbReference type="Proteomes" id="UP000215383">
    <property type="component" value="Chromosome 1"/>
</dbReference>
<gene>
    <name evidence="10" type="primary">brnQ_3</name>
    <name evidence="10" type="ORF">SAMEA4364220_01551</name>
</gene>
<keyword evidence="11" id="KW-1185">Reference proteome</keyword>
<evidence type="ECO:0000256" key="4">
    <source>
        <dbReference type="ARBA" id="ARBA00022475"/>
    </source>
</evidence>
<feature type="transmembrane region" description="Helical" evidence="9">
    <location>
        <begin position="376"/>
        <end position="394"/>
    </location>
</feature>